<dbReference type="InterPro" id="IPR012373">
    <property type="entry name" value="Ferrdict_sens_TM"/>
</dbReference>
<dbReference type="InterPro" id="IPR032508">
    <property type="entry name" value="FecR_C"/>
</dbReference>
<dbReference type="HOGENOM" id="CLU_050192_2_3_10"/>
<evidence type="ECO:0000313" key="4">
    <source>
        <dbReference type="EMBL" id="KKB58362.1"/>
    </source>
</evidence>
<dbReference type="InterPro" id="IPR006860">
    <property type="entry name" value="FecR"/>
</dbReference>
<reference evidence="4 5" key="1">
    <citation type="submission" date="2013-04" db="EMBL/GenBank/DDBJ databases">
        <title>The Genome Sequence of Parabacteroides gordonii DSM 23371.</title>
        <authorList>
            <consortium name="The Broad Institute Genomics Platform"/>
            <person name="Earl A."/>
            <person name="Ward D."/>
            <person name="Feldgarden M."/>
            <person name="Gevers D."/>
            <person name="Martens E."/>
            <person name="Sakamoto M."/>
            <person name="Benno Y."/>
            <person name="Suzuki N."/>
            <person name="Matsunaga N."/>
            <person name="Koshihara K."/>
            <person name="Seki M."/>
            <person name="Komiya H."/>
            <person name="Walker B."/>
            <person name="Young S."/>
            <person name="Zeng Q."/>
            <person name="Gargeya S."/>
            <person name="Fitzgerald M."/>
            <person name="Haas B."/>
            <person name="Abouelleil A."/>
            <person name="Allen A.W."/>
            <person name="Alvarado L."/>
            <person name="Arachchi H.M."/>
            <person name="Berlin A.M."/>
            <person name="Chapman S.B."/>
            <person name="Gainer-Dewar J."/>
            <person name="Goldberg J."/>
            <person name="Griggs A."/>
            <person name="Gujja S."/>
            <person name="Hansen M."/>
            <person name="Howarth C."/>
            <person name="Imamovic A."/>
            <person name="Ireland A."/>
            <person name="Larimer J."/>
            <person name="McCowan C."/>
            <person name="Murphy C."/>
            <person name="Pearson M."/>
            <person name="Poon T.W."/>
            <person name="Priest M."/>
            <person name="Roberts A."/>
            <person name="Saif S."/>
            <person name="Shea T."/>
            <person name="Sisk P."/>
            <person name="Sykes S."/>
            <person name="Wortman J."/>
            <person name="Nusbaum C."/>
            <person name="Birren B."/>
        </authorList>
    </citation>
    <scope>NUCLEOTIDE SEQUENCE [LARGE SCALE GENOMIC DNA]</scope>
    <source>
        <strain evidence="4 5">MS-1</strain>
    </source>
</reference>
<dbReference type="STRING" id="1203610.HMPREF1536_01238"/>
<name>A0A0F5JLN9_9BACT</name>
<feature type="domain" description="FecR protein" evidence="2">
    <location>
        <begin position="128"/>
        <end position="212"/>
    </location>
</feature>
<evidence type="ECO:0000259" key="3">
    <source>
        <dbReference type="Pfam" id="PF16344"/>
    </source>
</evidence>
<dbReference type="PATRIC" id="fig|1203610.3.peg.1262"/>
<protein>
    <recommendedName>
        <fullName evidence="6">FecR protein domain-containing protein</fullName>
    </recommendedName>
</protein>
<evidence type="ECO:0008006" key="6">
    <source>
        <dbReference type="Google" id="ProtNLM"/>
    </source>
</evidence>
<dbReference type="PIRSF" id="PIRSF018266">
    <property type="entry name" value="FecR"/>
    <property type="match status" value="1"/>
</dbReference>
<dbReference type="Proteomes" id="UP000033035">
    <property type="component" value="Unassembled WGS sequence"/>
</dbReference>
<feature type="domain" description="Protein FecR C-terminal" evidence="3">
    <location>
        <begin position="261"/>
        <end position="323"/>
    </location>
</feature>
<gene>
    <name evidence="4" type="ORF">HMPREF1536_01238</name>
</gene>
<keyword evidence="5" id="KW-1185">Reference proteome</keyword>
<dbReference type="RefSeq" id="WP_028727699.1">
    <property type="nucleotide sequence ID" value="NZ_KQ033919.1"/>
</dbReference>
<evidence type="ECO:0000259" key="2">
    <source>
        <dbReference type="Pfam" id="PF04773"/>
    </source>
</evidence>
<dbReference type="AlphaFoldDB" id="A0A0F5JLN9"/>
<sequence length="339" mass="39207">MEQKKNINELDLFRYMNNELSGQEYIEVEEWINASEENRKIAKDYYELSFAVTSLQFIKRSAPQKALENVNKQIKEKQFRKLYLFVQRVAVILLLPLLTLSGFLLLQPREKTPVFYLEARMTPGMIGSTVLPDGTKVWLNSSSYLRYPNLFSGQTREVTLDGEAYFKVTENTKKPFIVHSGNSSVKVLGTEFNMDAYSSNGFIATTLVNGSIQFNYQNEDDTSGSVVIEPNEQIYFDKKTSQTQVSEAYVPKDIAWKNGQIILKETPLSEILWILSKRFNVEFTIKDPAFYKHSFTGVFTNQQIERVLEHFKRSSGIRYKINHELDQDGEITKSQIELY</sequence>
<comment type="caution">
    <text evidence="4">The sequence shown here is derived from an EMBL/GenBank/DDBJ whole genome shotgun (WGS) entry which is preliminary data.</text>
</comment>
<keyword evidence="1" id="KW-0472">Membrane</keyword>
<dbReference type="PANTHER" id="PTHR30273:SF2">
    <property type="entry name" value="PROTEIN FECR"/>
    <property type="match status" value="1"/>
</dbReference>
<proteinExistence type="predicted"/>
<evidence type="ECO:0000256" key="1">
    <source>
        <dbReference type="SAM" id="Phobius"/>
    </source>
</evidence>
<accession>A0A0F5JLN9</accession>
<dbReference type="Gene3D" id="2.60.120.1440">
    <property type="match status" value="1"/>
</dbReference>
<feature type="transmembrane region" description="Helical" evidence="1">
    <location>
        <begin position="82"/>
        <end position="106"/>
    </location>
</feature>
<dbReference type="Pfam" id="PF04773">
    <property type="entry name" value="FecR"/>
    <property type="match status" value="1"/>
</dbReference>
<dbReference type="PANTHER" id="PTHR30273">
    <property type="entry name" value="PERIPLASMIC SIGNAL SENSOR AND SIGMA FACTOR ACTIVATOR FECR-RELATED"/>
    <property type="match status" value="1"/>
</dbReference>
<dbReference type="GO" id="GO:0016989">
    <property type="term" value="F:sigma factor antagonist activity"/>
    <property type="evidence" value="ECO:0007669"/>
    <property type="project" value="TreeGrafter"/>
</dbReference>
<dbReference type="Gene3D" id="3.55.50.30">
    <property type="match status" value="1"/>
</dbReference>
<keyword evidence="1" id="KW-1133">Transmembrane helix</keyword>
<dbReference type="EMBL" id="AQHW01000009">
    <property type="protein sequence ID" value="KKB58362.1"/>
    <property type="molecule type" value="Genomic_DNA"/>
</dbReference>
<organism evidence="4 5">
    <name type="scientific">Parabacteroides gordonii MS-1 = DSM 23371</name>
    <dbReference type="NCBI Taxonomy" id="1203610"/>
    <lineage>
        <taxon>Bacteria</taxon>
        <taxon>Pseudomonadati</taxon>
        <taxon>Bacteroidota</taxon>
        <taxon>Bacteroidia</taxon>
        <taxon>Bacteroidales</taxon>
        <taxon>Tannerellaceae</taxon>
        <taxon>Parabacteroides</taxon>
    </lineage>
</organism>
<evidence type="ECO:0000313" key="5">
    <source>
        <dbReference type="Proteomes" id="UP000033035"/>
    </source>
</evidence>
<dbReference type="FunFam" id="2.60.120.1440:FF:000001">
    <property type="entry name" value="Putative anti-sigma factor"/>
    <property type="match status" value="1"/>
</dbReference>
<dbReference type="Pfam" id="PF16344">
    <property type="entry name" value="FecR_C"/>
    <property type="match status" value="1"/>
</dbReference>
<keyword evidence="1" id="KW-0812">Transmembrane</keyword>